<dbReference type="EMBL" id="ML975151">
    <property type="protein sequence ID" value="KAF1815848.1"/>
    <property type="molecule type" value="Genomic_DNA"/>
</dbReference>
<reference evidence="3" key="3">
    <citation type="submission" date="2025-04" db="UniProtKB">
        <authorList>
            <consortium name="RefSeq"/>
        </authorList>
    </citation>
    <scope>IDENTIFICATION</scope>
    <source>
        <strain evidence="3">CBS 781.70</strain>
    </source>
</reference>
<organism evidence="1">
    <name type="scientific">Eremomyces bilateralis CBS 781.70</name>
    <dbReference type="NCBI Taxonomy" id="1392243"/>
    <lineage>
        <taxon>Eukaryota</taxon>
        <taxon>Fungi</taxon>
        <taxon>Dikarya</taxon>
        <taxon>Ascomycota</taxon>
        <taxon>Pezizomycotina</taxon>
        <taxon>Dothideomycetes</taxon>
        <taxon>Dothideomycetes incertae sedis</taxon>
        <taxon>Eremomycetales</taxon>
        <taxon>Eremomycetaceae</taxon>
        <taxon>Eremomyces</taxon>
    </lineage>
</organism>
<dbReference type="GeneID" id="54421608"/>
<sequence length="462" mass="52994">MNSPISPTADFQNLNLEQEEEEDMEGVFHHTRSSLSFVREEDNLRGDGYRFTYKFPAMKDRMDARMEAVVEHKKELYLTQQPNDEDLSLYSYEFSGRTTIKAYDDRRLTCSCTDPERAPGGPQEGDIACQHIFWFVDQLAIAWCRKKGIKAPTIEINPRCTRIKITRGARARTVEISPYEMIRDEIGIEDLPKSIQECTGFTMRRAQANDRLSVFDLFGTLGDKYLRSMESQTRLTTSRFFDRMIEQAARDPPFFHDLLEMFPVADCAAVAFELAHARVAQAFDALERYITYGPRGPIPVHSVRTCAEDLDQIVEFIGRWLEKLADAHQDMFMDDESDSDDSERIQHSEPTAAAYRGIGTLLEILDKVMAWARPAYERLGWYRAGAAIDAPTVSNLYETLVRHGGRDEEELFVLQALDIVPDELLAPFHRQLRALQERASRLLAPEPFVQKLGVMARRAEEQ</sequence>
<name>A0A6G1GCM9_9PEZI</name>
<reference evidence="1 3" key="1">
    <citation type="submission" date="2020-01" db="EMBL/GenBank/DDBJ databases">
        <authorList>
            <consortium name="DOE Joint Genome Institute"/>
            <person name="Haridas S."/>
            <person name="Albert R."/>
            <person name="Binder M."/>
            <person name="Bloem J."/>
            <person name="Labutti K."/>
            <person name="Salamov A."/>
            <person name="Andreopoulos B."/>
            <person name="Baker S.E."/>
            <person name="Barry K."/>
            <person name="Bills G."/>
            <person name="Bluhm B.H."/>
            <person name="Cannon C."/>
            <person name="Castanera R."/>
            <person name="Culley D.E."/>
            <person name="Daum C."/>
            <person name="Ezra D."/>
            <person name="Gonzalez J.B."/>
            <person name="Henrissat B."/>
            <person name="Kuo A."/>
            <person name="Liang C."/>
            <person name="Lipzen A."/>
            <person name="Lutzoni F."/>
            <person name="Magnuson J."/>
            <person name="Mondo S."/>
            <person name="Nolan M."/>
            <person name="Ohm R."/>
            <person name="Pangilinan J."/>
            <person name="Park H.-J."/>
            <person name="Ramirez L."/>
            <person name="Alfaro M."/>
            <person name="Sun H."/>
            <person name="Tritt A."/>
            <person name="Yoshinaga Y."/>
            <person name="Zwiers L.-H."/>
            <person name="Turgeon B.G."/>
            <person name="Goodwin S.B."/>
            <person name="Spatafora J.W."/>
            <person name="Crous P.W."/>
            <person name="Grigoriev I.V."/>
        </authorList>
    </citation>
    <scope>NUCLEOTIDE SEQUENCE</scope>
    <source>
        <strain evidence="1 3">CBS 781.70</strain>
    </source>
</reference>
<evidence type="ECO:0008006" key="4">
    <source>
        <dbReference type="Google" id="ProtNLM"/>
    </source>
</evidence>
<proteinExistence type="predicted"/>
<evidence type="ECO:0000313" key="3">
    <source>
        <dbReference type="RefSeq" id="XP_033537479.1"/>
    </source>
</evidence>
<dbReference type="RefSeq" id="XP_033537479.1">
    <property type="nucleotide sequence ID" value="XM_033681038.1"/>
</dbReference>
<accession>A0A6G1GCM9</accession>
<evidence type="ECO:0000313" key="2">
    <source>
        <dbReference type="Proteomes" id="UP000504638"/>
    </source>
</evidence>
<reference evidence="3" key="2">
    <citation type="submission" date="2020-04" db="EMBL/GenBank/DDBJ databases">
        <authorList>
            <consortium name="NCBI Genome Project"/>
        </authorList>
    </citation>
    <scope>NUCLEOTIDE SEQUENCE</scope>
    <source>
        <strain evidence="3">CBS 781.70</strain>
    </source>
</reference>
<gene>
    <name evidence="1 3" type="ORF">P152DRAFT_471232</name>
</gene>
<dbReference type="AlphaFoldDB" id="A0A6G1GCM9"/>
<keyword evidence="2" id="KW-1185">Reference proteome</keyword>
<dbReference type="OrthoDB" id="5387895at2759"/>
<dbReference type="Proteomes" id="UP000504638">
    <property type="component" value="Unplaced"/>
</dbReference>
<evidence type="ECO:0000313" key="1">
    <source>
        <dbReference type="EMBL" id="KAF1815848.1"/>
    </source>
</evidence>
<protein>
    <recommendedName>
        <fullName evidence="4">SWIM-type domain-containing protein</fullName>
    </recommendedName>
</protein>